<evidence type="ECO:0000256" key="9">
    <source>
        <dbReference type="ARBA" id="ARBA00022676"/>
    </source>
</evidence>
<evidence type="ECO:0000259" key="19">
    <source>
        <dbReference type="Pfam" id="PF14701"/>
    </source>
</evidence>
<dbReference type="EMBL" id="VCGU01000458">
    <property type="protein sequence ID" value="TRY64338.1"/>
    <property type="molecule type" value="Genomic_DNA"/>
</dbReference>
<dbReference type="SUPFAM" id="SSF51445">
    <property type="entry name" value="(Trans)glycosidases"/>
    <property type="match status" value="1"/>
</dbReference>
<evidence type="ECO:0000256" key="13">
    <source>
        <dbReference type="ARBA" id="ARBA00023268"/>
    </source>
</evidence>
<comment type="catalytic activity">
    <reaction evidence="2">
        <text>Hydrolysis of (1-&gt;6)-alpha-D-glucosidic branch linkages in glycogen phosphorylase limit dextrin.</text>
        <dbReference type="EC" id="3.2.1.33"/>
    </reaction>
</comment>
<dbReference type="OrthoDB" id="10248904at2759"/>
<dbReference type="Pfam" id="PF06202">
    <property type="entry name" value="GDE_C"/>
    <property type="match status" value="1"/>
</dbReference>
<feature type="domain" description="Glycogen debranching enzyme central" evidence="20">
    <location>
        <begin position="694"/>
        <end position="951"/>
    </location>
</feature>
<proteinExistence type="inferred from homology"/>
<accession>A0A553NG22</accession>
<evidence type="ECO:0000256" key="1">
    <source>
        <dbReference type="ARBA" id="ARBA00000439"/>
    </source>
</evidence>
<dbReference type="PANTHER" id="PTHR10569:SF2">
    <property type="entry name" value="GLYCOGEN DEBRANCHING ENZYME"/>
    <property type="match status" value="1"/>
</dbReference>
<name>A0A553NG22_TIGCA</name>
<dbReference type="OMA" id="YEEGHVH"/>
<dbReference type="InterPro" id="IPR017853">
    <property type="entry name" value="GH"/>
</dbReference>
<comment type="caution">
    <text evidence="21">The sequence shown here is derived from an EMBL/GenBank/DDBJ whole genome shotgun (WGS) entry which is preliminary data.</text>
</comment>
<dbReference type="STRING" id="6832.A0A553NG22"/>
<dbReference type="PANTHER" id="PTHR10569">
    <property type="entry name" value="GLYCOGEN DEBRANCHING ENZYME"/>
    <property type="match status" value="1"/>
</dbReference>
<sequence>MDAKDVSGELRVLSLHAHEDGTSHLYRLQQGVTLEFRLGPSLLGCDIDLFTNYPLDGGSYDRENFRPLTWAYEGSNTKDDTAAYVRIDIQASGSYKYYFTCSSEDVGGQGFFLVDPILKAGPNDEVLNIDCLQCQTVLAKNLGHIKTWESKLEVAKASGFNVIHFTPVQTLGGSNSGYSLEDQHGLNVTFEANWSDVENVVSKMRKEWGILSICDIVLNHTANETKWIYEKSEASYNCLNSPHLRPAFLFDRVLYHLSKDIESGLWTSKGIPKAEVSTQAHLDSARALIYDEYFPKVKIYEFFMLDVATVLDEFEKKILNSDPPSDQANHGHSLEDIVLIQDPEFRRLKCSIDLDLALKIFNVKHNHCHTEEDRILHCCSELKKRLDELNHEAYNKAWEHLNSGVDNVFKGAHYHRVAQDGPKEIDCGARNPLVCQYFTAGEETLEEEETMMYDNRGAKFMAHNGWVMGHDPLINFALPGSLVYLRRELVAWGDSVKLRFGEKPEDCPWLWNYMREYTEQTARVFDGIRLDNCHSTPIHVAEYMLDAARRVRPNLYVIAELFTSSEGKDNLFINRLGINSLIREALSAWNSHEQGRLVHRFGGEPVGAFLQPGQRPLVPSMAHAIFFDMTHDNPSPVEKRSIYDLIPNSALVNMACCASGSNRGYDELVPHHIHVVSESRTYQKLEEIDIEKTIIPVKKALNDLHKYLGVKGFKEVYVDQMDEDIVAITRHNPQTHESIVLVAHTAFSSGVDPNHVRIIKPVTVEGQLMEVVLEAKLMQAHDAKFEKDPQVINGVSNFQPDLRQNISIDQSHYCRLGHSSNPLATSIDLHHFTPGSVVAFRFQPHNEQLEASKKVQVQLGTILDDNSEFSKIVEELSLLDLNYVLYRCVQEESEDGGGTYHLDGYGSLKYAGLQGVMSILSEIRHQNDLGNWLPGNLRNGNWLMDYISGRLIKMESTNRLGKWFSDVFGDMRKIQRYLIPRYFDAVVSTAYIILLRRAWSQMSSFVTNGSNFLRALALGSVSHTAVVKSAPLPALSPNLADPKPFVVGDLAMAPTMAAGLPHFSTGYMRSWGRDTFIALRGFLILTGRYQEARYIILGYGACLRHGLIPNLLDGGKNARFNCRDAVWWWLYCIISYVNEAPEGHQILKDKVSRLFPTDEAELSPPGAYEQNLEEVIHEALLRHFQGLKFKERNAGTRIDEHMLDMGFNNEIGVDLSTGFVFGGNVHNCGTWMDKMGSSTKAGIKGKPATPRDGSAVEIVGLCYASLVGLAKLNEQGRYPFHNVEKQNHDGSKITMTLAEWAQKIQDNFETFYHVHRDDPNDKHPEMVNKTDIYKDTLNSGLPWTDYQLRCNFSITMAVAPELFNPERAWQALLVVKSKLLGPLGIKTLDPDDWCYRGDYDNSDDSSDCTVAHGFNYHQGPEWVWPVGFFLRAYLIFAKKVHKLDEGRNFVMSVLSAHYIEVQNSHWRGIPELTNHDGSFCPGSNPIQAWSMSCLLEVLYDLEKL</sequence>
<keyword evidence="9" id="KW-0328">Glycosyltransferase</keyword>
<evidence type="ECO:0000256" key="10">
    <source>
        <dbReference type="ARBA" id="ARBA00022679"/>
    </source>
</evidence>
<evidence type="ECO:0000256" key="12">
    <source>
        <dbReference type="ARBA" id="ARBA00023056"/>
    </source>
</evidence>
<organism evidence="21 22">
    <name type="scientific">Tigriopus californicus</name>
    <name type="common">Marine copepod</name>
    <dbReference type="NCBI Taxonomy" id="6832"/>
    <lineage>
        <taxon>Eukaryota</taxon>
        <taxon>Metazoa</taxon>
        <taxon>Ecdysozoa</taxon>
        <taxon>Arthropoda</taxon>
        <taxon>Crustacea</taxon>
        <taxon>Multicrustacea</taxon>
        <taxon>Hexanauplia</taxon>
        <taxon>Copepoda</taxon>
        <taxon>Harpacticoida</taxon>
        <taxon>Harpacticidae</taxon>
        <taxon>Tigriopus</taxon>
    </lineage>
</organism>
<evidence type="ECO:0000256" key="7">
    <source>
        <dbReference type="ARBA" id="ARBA00020723"/>
    </source>
</evidence>
<keyword evidence="13" id="KW-0511">Multifunctional enzyme</keyword>
<dbReference type="InterPro" id="IPR032790">
    <property type="entry name" value="GDE_C"/>
</dbReference>
<dbReference type="EC" id="2.4.1.25" evidence="5"/>
<keyword evidence="12" id="KW-0320">Glycogen biosynthesis</keyword>
<evidence type="ECO:0000259" key="17">
    <source>
        <dbReference type="Pfam" id="PF06202"/>
    </source>
</evidence>
<evidence type="ECO:0000256" key="15">
    <source>
        <dbReference type="ARBA" id="ARBA00025780"/>
    </source>
</evidence>
<dbReference type="Pfam" id="PF14701">
    <property type="entry name" value="hDGE_amylase"/>
    <property type="match status" value="1"/>
</dbReference>
<dbReference type="InterPro" id="IPR029436">
    <property type="entry name" value="AGL_euk_N"/>
</dbReference>
<evidence type="ECO:0000259" key="20">
    <source>
        <dbReference type="Pfam" id="PF14702"/>
    </source>
</evidence>
<dbReference type="FunFam" id="1.50.10.10:FF:000039">
    <property type="entry name" value="Glycogen debranching enzyme Gdb1, putative"/>
    <property type="match status" value="1"/>
</dbReference>
<dbReference type="NCBIfam" id="TIGR01531">
    <property type="entry name" value="glyc_debranch"/>
    <property type="match status" value="1"/>
</dbReference>
<gene>
    <name evidence="21" type="ORF">TCAL_00840</name>
</gene>
<dbReference type="GO" id="GO:0004135">
    <property type="term" value="F:amylo-alpha-1,6-glucosidase activity"/>
    <property type="evidence" value="ECO:0007669"/>
    <property type="project" value="UniProtKB-EC"/>
</dbReference>
<dbReference type="InterPro" id="IPR008928">
    <property type="entry name" value="6-hairpin_glycosidase_sf"/>
</dbReference>
<keyword evidence="8" id="KW-0963">Cytoplasm</keyword>
<evidence type="ECO:0000256" key="16">
    <source>
        <dbReference type="ARBA" id="ARBA00031477"/>
    </source>
</evidence>
<comment type="catalytic activity">
    <reaction evidence="1">
        <text>Transfers a segment of a (1-&gt;4)-alpha-D-glucan to a new position in an acceptor, which may be glucose or a (1-&gt;4)-alpha-D-glucan.</text>
        <dbReference type="EC" id="2.4.1.25"/>
    </reaction>
</comment>
<feature type="domain" description="Glycogen debranching enzyme C-terminal" evidence="17">
    <location>
        <begin position="1051"/>
        <end position="1496"/>
    </location>
</feature>
<comment type="similarity">
    <text evidence="15">Belongs to the glycogen debranching enzyme family.</text>
</comment>
<comment type="function">
    <text evidence="3">Multifunctional enzyme acting as 1,4-alpha-D-glucan:1,4-alpha-D-glucan 4-alpha-D-glycosyltransferase and amylo-1,6-glucosidase in glycogen degradation.</text>
</comment>
<dbReference type="GO" id="GO:0005737">
    <property type="term" value="C:cytoplasm"/>
    <property type="evidence" value="ECO:0007669"/>
    <property type="project" value="UniProtKB-SubCell"/>
</dbReference>
<evidence type="ECO:0000313" key="22">
    <source>
        <dbReference type="Proteomes" id="UP000318571"/>
    </source>
</evidence>
<dbReference type="GO" id="GO:0005978">
    <property type="term" value="P:glycogen biosynthetic process"/>
    <property type="evidence" value="ECO:0007669"/>
    <property type="project" value="UniProtKB-KW"/>
</dbReference>
<dbReference type="InterPro" id="IPR032792">
    <property type="entry name" value="AGL_glucanoTrfase"/>
</dbReference>
<reference evidence="21 22" key="1">
    <citation type="journal article" date="2018" name="Nat. Ecol. Evol.">
        <title>Genomic signatures of mitonuclear coevolution across populations of Tigriopus californicus.</title>
        <authorList>
            <person name="Barreto F.S."/>
            <person name="Watson E.T."/>
            <person name="Lima T.G."/>
            <person name="Willett C.S."/>
            <person name="Edmands S."/>
            <person name="Li W."/>
            <person name="Burton R.S."/>
        </authorList>
    </citation>
    <scope>NUCLEOTIDE SEQUENCE [LARGE SCALE GENOMIC DNA]</scope>
    <source>
        <strain evidence="21 22">San Diego</strain>
    </source>
</reference>
<evidence type="ECO:0000256" key="6">
    <source>
        <dbReference type="ARBA" id="ARBA00012778"/>
    </source>
</evidence>
<protein>
    <recommendedName>
        <fullName evidence="7">Glycogen debranching enzyme</fullName>
        <ecNumber evidence="5">2.4.1.25</ecNumber>
        <ecNumber evidence="6">3.2.1.33</ecNumber>
    </recommendedName>
    <alternativeName>
        <fullName evidence="16">Glycogen debrancher</fullName>
    </alternativeName>
</protein>
<evidence type="ECO:0000256" key="14">
    <source>
        <dbReference type="ARBA" id="ARBA00023295"/>
    </source>
</evidence>
<keyword evidence="11" id="KW-0378">Hydrolase</keyword>
<evidence type="ECO:0000256" key="4">
    <source>
        <dbReference type="ARBA" id="ARBA00004496"/>
    </source>
</evidence>
<dbReference type="GO" id="GO:0005980">
    <property type="term" value="P:glycogen catabolic process"/>
    <property type="evidence" value="ECO:0007669"/>
    <property type="project" value="InterPro"/>
</dbReference>
<dbReference type="GO" id="GO:0004134">
    <property type="term" value="F:4-alpha-glucanotransferase activity"/>
    <property type="evidence" value="ECO:0007669"/>
    <property type="project" value="UniProtKB-EC"/>
</dbReference>
<evidence type="ECO:0000256" key="2">
    <source>
        <dbReference type="ARBA" id="ARBA00000927"/>
    </source>
</evidence>
<dbReference type="CDD" id="cd11327">
    <property type="entry name" value="AmyAc_Glg_debranch_2"/>
    <property type="match status" value="1"/>
</dbReference>
<dbReference type="InterPro" id="IPR032788">
    <property type="entry name" value="AGL_central"/>
</dbReference>
<dbReference type="InterPro" id="IPR010401">
    <property type="entry name" value="AGL/Gdb1"/>
</dbReference>
<dbReference type="InterPro" id="IPR006421">
    <property type="entry name" value="Glycogen_debranch_met"/>
</dbReference>
<dbReference type="Gene3D" id="3.20.20.80">
    <property type="entry name" value="Glycosidases"/>
    <property type="match status" value="2"/>
</dbReference>
<keyword evidence="14" id="KW-0326">Glycosidase</keyword>
<evidence type="ECO:0000259" key="18">
    <source>
        <dbReference type="Pfam" id="PF14699"/>
    </source>
</evidence>
<evidence type="ECO:0000256" key="3">
    <source>
        <dbReference type="ARBA" id="ARBA00003530"/>
    </source>
</evidence>
<feature type="domain" description="Glycogen debranching enzyme glucanotransferase" evidence="19">
    <location>
        <begin position="126"/>
        <end position="556"/>
    </location>
</feature>
<keyword evidence="10" id="KW-0808">Transferase</keyword>
<evidence type="ECO:0000256" key="11">
    <source>
        <dbReference type="ARBA" id="ARBA00022801"/>
    </source>
</evidence>
<dbReference type="SUPFAM" id="SSF48208">
    <property type="entry name" value="Six-hairpin glycosidases"/>
    <property type="match status" value="1"/>
</dbReference>
<dbReference type="EC" id="3.2.1.33" evidence="6"/>
<evidence type="ECO:0000256" key="5">
    <source>
        <dbReference type="ARBA" id="ARBA00012560"/>
    </source>
</evidence>
<evidence type="ECO:0000313" key="21">
    <source>
        <dbReference type="EMBL" id="TRY64338.1"/>
    </source>
</evidence>
<dbReference type="FunFam" id="3.20.20.80:FF:000206">
    <property type="entry name" value="Amylo-alpha-1, 6-glucosidase, 4-alpha-glucanotransferase b"/>
    <property type="match status" value="1"/>
</dbReference>
<feature type="domain" description="Eukaryotic glycogen debranching enzyme N-terminal" evidence="18">
    <location>
        <begin position="34"/>
        <end position="120"/>
    </location>
</feature>
<evidence type="ECO:0000256" key="8">
    <source>
        <dbReference type="ARBA" id="ARBA00022490"/>
    </source>
</evidence>
<dbReference type="Pfam" id="PF14699">
    <property type="entry name" value="hGDE_N"/>
    <property type="match status" value="1"/>
</dbReference>
<dbReference type="Pfam" id="PF14702">
    <property type="entry name" value="hGDE_central"/>
    <property type="match status" value="1"/>
</dbReference>
<comment type="subcellular location">
    <subcellularLocation>
        <location evidence="4">Cytoplasm</location>
    </subcellularLocation>
</comment>
<dbReference type="Proteomes" id="UP000318571">
    <property type="component" value="Chromosome 10"/>
</dbReference>
<keyword evidence="22" id="KW-1185">Reference proteome</keyword>